<dbReference type="PROSITE" id="PS00028">
    <property type="entry name" value="ZINC_FINGER_C2H2_1"/>
    <property type="match status" value="12"/>
</dbReference>
<dbReference type="SUPFAM" id="SSF57667">
    <property type="entry name" value="beta-beta-alpha zinc fingers"/>
    <property type="match status" value="5"/>
</dbReference>
<feature type="domain" description="C2H2-type" evidence="12">
    <location>
        <begin position="146"/>
        <end position="173"/>
    </location>
</feature>
<evidence type="ECO:0000256" key="5">
    <source>
        <dbReference type="ARBA" id="ARBA00022833"/>
    </source>
</evidence>
<sequence>MDVAGDLTLQWVEEVGNVIHEEVICGLEAELVAPEEEVIGACEEVTVEETGESVPDVPPSTESEILMVPQTSDMDSIYIVPQDQGHDYLNIQVTEEVIADNWDRSGPDDGVEIPETKVSHDNLLEYDDMEIPLPIDQDSYTNTRPYPCDFCSRRFRKKANLMNHMVAHQTDRPHHCNLCGARYVRKCDLMNHLKTHAYAPSRDGLDDDLNDDDTLVPEEEETNKGRRKKVQSSAPRKRKSNSTIPKRNSEDTKVEMGKYINKSYDYVDEDMRLLEEMTNRNSARGNNYPSSSRWSEQISPVSSEQQPPRWPITDPTKPYVCQYCGVGFAREKALASHARIHGGDSPFECTSCGDMFWDVNSLREHVRVKHGSTAQSDMDEYDTNDATYTGDERFGEFYCNTCGVPFHRLDLLKRHQKIHVKQEMDMMEGSSQHHVCNVCGEWFEEALALLAHAELHARSPSRRCLLCGERCRDDAEVAEHVRQNHAEDAPPNTCTLCGKTCKDKRSLLKHSWVHNVDKTFGCTKCGKRFHSKARLRRHMVSHRNKMVACDECGEEFPDGRALVSHRHSHNKDLGGERPYGCRFCWKAFADGGTLRKHERIHTGEKPYGCAICPRAFNQRVVLREHVRAHHSGPDPKCVGSVTPYLCKVCGDAYGTSEEIVAHIVQHCDDNTALRRQPQTGPRKYKRRRKLKPHETATMLRMNENYDMVEGGSDSDDNTKRKLGRKNKQHRSNVEEGYQNVLKSFESSLQNINSIVSNSKLNPAKSKLSKKKLRKEEKKNEGQTSCQPGRPKMIHTQKTRVPVEMGSDGVKKGQKTKTMVTRTPKVMPSEHKLGIFPGGERNRPRTKNVSYHIEGKLQLTSATFPKPKEEIVKLPMQTQPQILTNVKVEPGLHKSLDQASKKKSTILKKMKKQKQLLIKEEPNDDPNEDETKNNNNTENTDSSRLMEHAVDGSNLEVAFEASVVTAEEETILPDVGSVTNNDNIGNGNVKLSVKVESTPQRMLAIHSVIAPVDDVPETIIPDTVEYTCEMCSAVFSSRAELLKKVLEYDEIFCIVCSILFAAMNIFYYLIHPTLCPQDWDMVPIYELVSIFPKIRFMNANIEQLVQVTDLRGYRSRSNKKYIQFLIVRSVISNRSWGEYKIQFKARVNIDWNIIITFYNIKGIKSQTP</sequence>
<feature type="domain" description="C2H2-type" evidence="12">
    <location>
        <begin position="520"/>
        <end position="547"/>
    </location>
</feature>
<feature type="compositionally biased region" description="Basic residues" evidence="11">
    <location>
        <begin position="682"/>
        <end position="691"/>
    </location>
</feature>
<evidence type="ECO:0000256" key="3">
    <source>
        <dbReference type="ARBA" id="ARBA00022737"/>
    </source>
</evidence>
<feature type="compositionally biased region" description="Acidic residues" evidence="11">
    <location>
        <begin position="205"/>
        <end position="221"/>
    </location>
</feature>
<reference evidence="13" key="2">
    <citation type="journal article" date="2023" name="Commun. Biol.">
        <title>Intrasexual cuticular hydrocarbon dimorphism in a wasp sheds light on hydrocarbon biosynthesis genes in Hymenoptera.</title>
        <authorList>
            <person name="Moris V.C."/>
            <person name="Podsiadlowski L."/>
            <person name="Martin S."/>
            <person name="Oeyen J.P."/>
            <person name="Donath A."/>
            <person name="Petersen M."/>
            <person name="Wilbrandt J."/>
            <person name="Misof B."/>
            <person name="Liedtke D."/>
            <person name="Thamm M."/>
            <person name="Scheiner R."/>
            <person name="Schmitt T."/>
            <person name="Niehuis O."/>
        </authorList>
    </citation>
    <scope>NUCLEOTIDE SEQUENCE</scope>
    <source>
        <strain evidence="13">GBR_01_08_01A</strain>
    </source>
</reference>
<dbReference type="InterPro" id="IPR013087">
    <property type="entry name" value="Znf_C2H2_type"/>
</dbReference>
<feature type="domain" description="C2H2-type" evidence="12">
    <location>
        <begin position="462"/>
        <end position="490"/>
    </location>
</feature>
<evidence type="ECO:0000259" key="12">
    <source>
        <dbReference type="PROSITE" id="PS50157"/>
    </source>
</evidence>
<feature type="domain" description="C2H2-type" evidence="12">
    <location>
        <begin position="347"/>
        <end position="375"/>
    </location>
</feature>
<comment type="subcellular location">
    <subcellularLocation>
        <location evidence="1">Nucleus</location>
    </subcellularLocation>
</comment>
<evidence type="ECO:0000256" key="9">
    <source>
        <dbReference type="ARBA" id="ARBA00023242"/>
    </source>
</evidence>
<evidence type="ECO:0000313" key="13">
    <source>
        <dbReference type="EMBL" id="KAK2575462.1"/>
    </source>
</evidence>
<evidence type="ECO:0000256" key="11">
    <source>
        <dbReference type="SAM" id="MobiDB-lite"/>
    </source>
</evidence>
<protein>
    <recommendedName>
        <fullName evidence="12">C2H2-type domain-containing protein</fullName>
    </recommendedName>
</protein>
<dbReference type="InterPro" id="IPR036236">
    <property type="entry name" value="Znf_C2H2_sf"/>
</dbReference>
<dbReference type="Proteomes" id="UP001258017">
    <property type="component" value="Unassembled WGS sequence"/>
</dbReference>
<keyword evidence="4 10" id="KW-0863">Zinc-finger</keyword>
<organism evidence="13 14">
    <name type="scientific">Odynerus spinipes</name>
    <dbReference type="NCBI Taxonomy" id="1348599"/>
    <lineage>
        <taxon>Eukaryota</taxon>
        <taxon>Metazoa</taxon>
        <taxon>Ecdysozoa</taxon>
        <taxon>Arthropoda</taxon>
        <taxon>Hexapoda</taxon>
        <taxon>Insecta</taxon>
        <taxon>Pterygota</taxon>
        <taxon>Neoptera</taxon>
        <taxon>Endopterygota</taxon>
        <taxon>Hymenoptera</taxon>
        <taxon>Apocrita</taxon>
        <taxon>Aculeata</taxon>
        <taxon>Vespoidea</taxon>
        <taxon>Vespidae</taxon>
        <taxon>Eumeninae</taxon>
        <taxon>Odynerus</taxon>
    </lineage>
</organism>
<feature type="compositionally biased region" description="Polar residues" evidence="11">
    <location>
        <begin position="280"/>
        <end position="306"/>
    </location>
</feature>
<name>A0AAD9VJ14_9HYME</name>
<dbReference type="GO" id="GO:0008270">
    <property type="term" value="F:zinc ion binding"/>
    <property type="evidence" value="ECO:0007669"/>
    <property type="project" value="UniProtKB-KW"/>
</dbReference>
<dbReference type="FunFam" id="3.30.160.60:FF:000260">
    <property type="entry name" value="Spalt-like transcription factor 1"/>
    <property type="match status" value="1"/>
</dbReference>
<feature type="domain" description="C2H2-type" evidence="12">
    <location>
        <begin position="434"/>
        <end position="461"/>
    </location>
</feature>
<feature type="region of interest" description="Disordered" evidence="11">
    <location>
        <begin position="759"/>
        <end position="791"/>
    </location>
</feature>
<dbReference type="Pfam" id="PF13912">
    <property type="entry name" value="zf-C2H2_6"/>
    <property type="match status" value="1"/>
</dbReference>
<feature type="region of interest" description="Disordered" evidence="11">
    <location>
        <begin position="909"/>
        <end position="942"/>
    </location>
</feature>
<dbReference type="PROSITE" id="PS50157">
    <property type="entry name" value="ZINC_FINGER_C2H2_2"/>
    <property type="match status" value="13"/>
</dbReference>
<reference evidence="13" key="1">
    <citation type="submission" date="2021-08" db="EMBL/GenBank/DDBJ databases">
        <authorList>
            <person name="Misof B."/>
            <person name="Oliver O."/>
            <person name="Podsiadlowski L."/>
            <person name="Donath A."/>
            <person name="Peters R."/>
            <person name="Mayer C."/>
            <person name="Rust J."/>
            <person name="Gunkel S."/>
            <person name="Lesny P."/>
            <person name="Martin S."/>
            <person name="Oeyen J.P."/>
            <person name="Petersen M."/>
            <person name="Panagiotis P."/>
            <person name="Wilbrandt J."/>
            <person name="Tanja T."/>
        </authorList>
    </citation>
    <scope>NUCLEOTIDE SEQUENCE</scope>
    <source>
        <strain evidence="13">GBR_01_08_01A</strain>
        <tissue evidence="13">Thorax + abdomen</tissue>
    </source>
</reference>
<feature type="domain" description="C2H2-type" evidence="12">
    <location>
        <begin position="644"/>
        <end position="671"/>
    </location>
</feature>
<feature type="region of interest" description="Disordered" evidence="11">
    <location>
        <begin position="199"/>
        <end position="255"/>
    </location>
</feature>
<keyword evidence="8" id="KW-0804">Transcription</keyword>
<dbReference type="EMBL" id="JAIFRP010004413">
    <property type="protein sequence ID" value="KAK2575462.1"/>
    <property type="molecule type" value="Genomic_DNA"/>
</dbReference>
<keyword evidence="5" id="KW-0862">Zinc</keyword>
<evidence type="ECO:0000256" key="4">
    <source>
        <dbReference type="ARBA" id="ARBA00022771"/>
    </source>
</evidence>
<dbReference type="PANTHER" id="PTHR24379">
    <property type="entry name" value="KRAB AND ZINC FINGER DOMAIN-CONTAINING"/>
    <property type="match status" value="1"/>
</dbReference>
<dbReference type="GO" id="GO:0000977">
    <property type="term" value="F:RNA polymerase II transcription regulatory region sequence-specific DNA binding"/>
    <property type="evidence" value="ECO:0007669"/>
    <property type="project" value="TreeGrafter"/>
</dbReference>
<keyword evidence="2" id="KW-0479">Metal-binding</keyword>
<keyword evidence="6" id="KW-0805">Transcription regulation</keyword>
<accession>A0AAD9VJ14</accession>
<feature type="domain" description="C2H2-type" evidence="12">
    <location>
        <begin position="174"/>
        <end position="201"/>
    </location>
</feature>
<dbReference type="SMART" id="SM00355">
    <property type="entry name" value="ZnF_C2H2"/>
    <property type="match status" value="13"/>
</dbReference>
<evidence type="ECO:0000256" key="7">
    <source>
        <dbReference type="ARBA" id="ARBA00023125"/>
    </source>
</evidence>
<evidence type="ECO:0000256" key="10">
    <source>
        <dbReference type="PROSITE-ProRule" id="PRU00042"/>
    </source>
</evidence>
<evidence type="ECO:0000256" key="6">
    <source>
        <dbReference type="ARBA" id="ARBA00023015"/>
    </source>
</evidence>
<dbReference type="FunFam" id="3.30.160.60:FF:000325">
    <property type="entry name" value="ZFP90 zinc finger protein"/>
    <property type="match status" value="1"/>
</dbReference>
<keyword evidence="7" id="KW-0238">DNA-binding</keyword>
<feature type="region of interest" description="Disordered" evidence="11">
    <location>
        <begin position="280"/>
        <end position="312"/>
    </location>
</feature>
<comment type="caution">
    <text evidence="13">The sequence shown here is derived from an EMBL/GenBank/DDBJ whole genome shotgun (WGS) entry which is preliminary data.</text>
</comment>
<feature type="domain" description="C2H2-type" evidence="12">
    <location>
        <begin position="607"/>
        <end position="635"/>
    </location>
</feature>
<dbReference type="FunFam" id="3.30.160.60:FF:000100">
    <property type="entry name" value="Zinc finger 45-like"/>
    <property type="match status" value="2"/>
</dbReference>
<feature type="domain" description="C2H2-type" evidence="12">
    <location>
        <begin position="579"/>
        <end position="606"/>
    </location>
</feature>
<feature type="domain" description="C2H2-type" evidence="12">
    <location>
        <begin position="319"/>
        <end position="346"/>
    </location>
</feature>
<feature type="region of interest" description="Disordered" evidence="11">
    <location>
        <begin position="673"/>
        <end position="733"/>
    </location>
</feature>
<feature type="domain" description="C2H2-type" evidence="12">
    <location>
        <begin position="397"/>
        <end position="424"/>
    </location>
</feature>
<dbReference type="PANTHER" id="PTHR24379:SF127">
    <property type="entry name" value="BLOODY FINGERS-RELATED"/>
    <property type="match status" value="1"/>
</dbReference>
<feature type="compositionally biased region" description="Basic residues" evidence="11">
    <location>
        <begin position="225"/>
        <end position="240"/>
    </location>
</feature>
<keyword evidence="14" id="KW-1185">Reference proteome</keyword>
<dbReference type="GO" id="GO:0005634">
    <property type="term" value="C:nucleus"/>
    <property type="evidence" value="ECO:0007669"/>
    <property type="project" value="UniProtKB-SubCell"/>
</dbReference>
<evidence type="ECO:0000256" key="1">
    <source>
        <dbReference type="ARBA" id="ARBA00004123"/>
    </source>
</evidence>
<dbReference type="AlphaFoldDB" id="A0AAD9VJ14"/>
<feature type="domain" description="C2H2-type" evidence="12">
    <location>
        <begin position="547"/>
        <end position="574"/>
    </location>
</feature>
<keyword evidence="3" id="KW-0677">Repeat</keyword>
<evidence type="ECO:0000256" key="8">
    <source>
        <dbReference type="ARBA" id="ARBA00023163"/>
    </source>
</evidence>
<feature type="domain" description="C2H2-type" evidence="12">
    <location>
        <begin position="492"/>
        <end position="519"/>
    </location>
</feature>
<dbReference type="Pfam" id="PF00096">
    <property type="entry name" value="zf-C2H2"/>
    <property type="match status" value="3"/>
</dbReference>
<dbReference type="Gene3D" id="3.30.160.60">
    <property type="entry name" value="Classic Zinc Finger"/>
    <property type="match status" value="7"/>
</dbReference>
<gene>
    <name evidence="13" type="ORF">KPH14_011193</name>
</gene>
<keyword evidence="9" id="KW-0539">Nucleus</keyword>
<evidence type="ECO:0000256" key="2">
    <source>
        <dbReference type="ARBA" id="ARBA00022723"/>
    </source>
</evidence>
<feature type="compositionally biased region" description="Basic residues" evidence="11">
    <location>
        <begin position="720"/>
        <end position="730"/>
    </location>
</feature>
<evidence type="ECO:0000313" key="14">
    <source>
        <dbReference type="Proteomes" id="UP001258017"/>
    </source>
</evidence>
<dbReference type="GO" id="GO:0000981">
    <property type="term" value="F:DNA-binding transcription factor activity, RNA polymerase II-specific"/>
    <property type="evidence" value="ECO:0007669"/>
    <property type="project" value="TreeGrafter"/>
</dbReference>
<proteinExistence type="predicted"/>